<comment type="catalytic activity">
    <reaction evidence="9">
        <text>a 2'-deoxyadenosine in DNA + S-adenosyl-L-methionine = an N(6)-methyl-2'-deoxyadenosine in DNA + S-adenosyl-L-homocysteine + H(+)</text>
        <dbReference type="Rhea" id="RHEA:15197"/>
        <dbReference type="Rhea" id="RHEA-COMP:12418"/>
        <dbReference type="Rhea" id="RHEA-COMP:12419"/>
        <dbReference type="ChEBI" id="CHEBI:15378"/>
        <dbReference type="ChEBI" id="CHEBI:57856"/>
        <dbReference type="ChEBI" id="CHEBI:59789"/>
        <dbReference type="ChEBI" id="CHEBI:90615"/>
        <dbReference type="ChEBI" id="CHEBI:90616"/>
        <dbReference type="EC" id="2.1.1.72"/>
    </reaction>
</comment>
<name>A0A4R5VRT0_9BURK</name>
<keyword evidence="4" id="KW-0489">Methyltransferase</keyword>
<dbReference type="Proteomes" id="UP000294829">
    <property type="component" value="Unassembled WGS sequence"/>
</dbReference>
<dbReference type="InterPro" id="IPR051537">
    <property type="entry name" value="DNA_Adenine_Mtase"/>
</dbReference>
<proteinExistence type="inferred from homology"/>
<evidence type="ECO:0000256" key="5">
    <source>
        <dbReference type="ARBA" id="ARBA00022679"/>
    </source>
</evidence>
<sequence length="596" mass="66324">MNDKILLQLMDIFRNEADLNSNKGAIFSLLFLAWHKASETPNCPANLQMKNCQAISPDDLVETMNRLNSVTSDAAFAINLEDLARLKQLTVSAAISKCLSMSKSGLLDEYDPTDAVHSFNSLELPYPEDVCDLLVDLAGNIANEEVYLPWESNGQLTGRILKKKAKAMVEAKWHSPVPILVSSILSGGDQFHYAYNDPLTNPHYVKNGQLRIFTTTIARLPFGASSRIEYFEHDLFDRFKEKTRSIDLLLARHILAQTKGRAILTAMNSLLFSSGAERSFREDLLNRQQIEAVIAMPPRLLNDTAIPFAILILNNEKRCETVRFVNADTPRFAEAISRTKSRLINLDALVETILNTSECSDARNVSTQEILANDAQLQVGRYVLGATEQKVARLLETTEVRPLDEIAMLVKPMANSNSENGISIYEIGAADLPDYGFIGNPKKQLQIEFKAEKMKGQFLRPNDIVLIIKGNLGKVGIVPDGIPPPGANGWIAGQSSAVIRVTDTSQIDPRALFMLLRSQLGKELVKSLASGSAIPFVQLRELKNLRIPVPSKEESDDAIKILQEEDLLQHKINELLRQQVSLSENCWSLDSMEIEK</sequence>
<dbReference type="InterPro" id="IPR003356">
    <property type="entry name" value="DNA_methylase_A-5"/>
</dbReference>
<dbReference type="OrthoDB" id="9784823at2"/>
<keyword evidence="6" id="KW-0949">S-adenosyl-L-methionine</keyword>
<evidence type="ECO:0000256" key="7">
    <source>
        <dbReference type="ARBA" id="ARBA00022747"/>
    </source>
</evidence>
<evidence type="ECO:0000259" key="10">
    <source>
        <dbReference type="Pfam" id="PF01420"/>
    </source>
</evidence>
<dbReference type="GO" id="GO:0009007">
    <property type="term" value="F:site-specific DNA-methyltransferase (adenine-specific) activity"/>
    <property type="evidence" value="ECO:0007669"/>
    <property type="project" value="UniProtKB-EC"/>
</dbReference>
<dbReference type="SUPFAM" id="SSF116734">
    <property type="entry name" value="DNA methylase specificity domain"/>
    <property type="match status" value="1"/>
</dbReference>
<protein>
    <recommendedName>
        <fullName evidence="3">site-specific DNA-methyltransferase (adenine-specific)</fullName>
        <ecNumber evidence="3">2.1.1.72</ecNumber>
    </recommendedName>
</protein>
<dbReference type="EC" id="2.1.1.72" evidence="3"/>
<dbReference type="GO" id="GO:0032259">
    <property type="term" value="P:methylation"/>
    <property type="evidence" value="ECO:0007669"/>
    <property type="project" value="UniProtKB-KW"/>
</dbReference>
<feature type="domain" description="DNA methylase adenine-specific" evidence="11">
    <location>
        <begin position="189"/>
        <end position="389"/>
    </location>
</feature>
<accession>A0A4R5VRT0</accession>
<evidence type="ECO:0000313" key="13">
    <source>
        <dbReference type="Proteomes" id="UP000294829"/>
    </source>
</evidence>
<evidence type="ECO:0000256" key="2">
    <source>
        <dbReference type="ARBA" id="ARBA00010923"/>
    </source>
</evidence>
<evidence type="ECO:0000256" key="4">
    <source>
        <dbReference type="ARBA" id="ARBA00022603"/>
    </source>
</evidence>
<reference evidence="12 13" key="1">
    <citation type="submission" date="2019-03" db="EMBL/GenBank/DDBJ databases">
        <title>Sapientia aquatica gen. nov., sp. nov., isolated from a crater lake.</title>
        <authorList>
            <person name="Felfoldi T."/>
            <person name="Szabo A."/>
            <person name="Toth E."/>
            <person name="Schumann P."/>
            <person name="Keki Z."/>
            <person name="Marialigeti K."/>
            <person name="Mathe I."/>
        </authorList>
    </citation>
    <scope>NUCLEOTIDE SEQUENCE [LARGE SCALE GENOMIC DNA]</scope>
    <source>
        <strain evidence="12 13">SA-152</strain>
    </source>
</reference>
<gene>
    <name evidence="12" type="ORF">E2I14_17530</name>
</gene>
<comment type="caution">
    <text evidence="12">The sequence shown here is derived from an EMBL/GenBank/DDBJ whole genome shotgun (WGS) entry which is preliminary data.</text>
</comment>
<dbReference type="InterPro" id="IPR029063">
    <property type="entry name" value="SAM-dependent_MTases_sf"/>
</dbReference>
<dbReference type="GO" id="GO:0009307">
    <property type="term" value="P:DNA restriction-modification system"/>
    <property type="evidence" value="ECO:0007669"/>
    <property type="project" value="UniProtKB-KW"/>
</dbReference>
<evidence type="ECO:0000256" key="1">
    <source>
        <dbReference type="ARBA" id="ARBA00006594"/>
    </source>
</evidence>
<dbReference type="Pfam" id="PF01420">
    <property type="entry name" value="Methylase_S"/>
    <property type="match status" value="1"/>
</dbReference>
<dbReference type="Pfam" id="PF02384">
    <property type="entry name" value="N6_Mtase"/>
    <property type="match status" value="1"/>
</dbReference>
<comment type="similarity">
    <text evidence="2">Belongs to the type-I restriction system S methylase family.</text>
</comment>
<evidence type="ECO:0000256" key="9">
    <source>
        <dbReference type="ARBA" id="ARBA00047942"/>
    </source>
</evidence>
<dbReference type="InterPro" id="IPR044946">
    <property type="entry name" value="Restrct_endonuc_typeI_TRD_sf"/>
</dbReference>
<comment type="similarity">
    <text evidence="1">Belongs to the N(4)/N(6)-methyltransferase family.</text>
</comment>
<dbReference type="AlphaFoldDB" id="A0A4R5VRT0"/>
<dbReference type="Gene3D" id="3.40.50.150">
    <property type="entry name" value="Vaccinia Virus protein VP39"/>
    <property type="match status" value="1"/>
</dbReference>
<evidence type="ECO:0000256" key="3">
    <source>
        <dbReference type="ARBA" id="ARBA00011900"/>
    </source>
</evidence>
<dbReference type="RefSeq" id="WP_133330940.1">
    <property type="nucleotide sequence ID" value="NZ_SMYL01000014.1"/>
</dbReference>
<keyword evidence="7" id="KW-0680">Restriction system</keyword>
<keyword evidence="8" id="KW-0238">DNA-binding</keyword>
<dbReference type="InterPro" id="IPR000055">
    <property type="entry name" value="Restrct_endonuc_typeI_TRD"/>
</dbReference>
<organism evidence="12 13">
    <name type="scientific">Sapientia aquatica</name>
    <dbReference type="NCBI Taxonomy" id="1549640"/>
    <lineage>
        <taxon>Bacteria</taxon>
        <taxon>Pseudomonadati</taxon>
        <taxon>Pseudomonadota</taxon>
        <taxon>Betaproteobacteria</taxon>
        <taxon>Burkholderiales</taxon>
        <taxon>Oxalobacteraceae</taxon>
        <taxon>Sapientia</taxon>
    </lineage>
</organism>
<dbReference type="GO" id="GO:0008170">
    <property type="term" value="F:N-methyltransferase activity"/>
    <property type="evidence" value="ECO:0007669"/>
    <property type="project" value="InterPro"/>
</dbReference>
<evidence type="ECO:0000313" key="12">
    <source>
        <dbReference type="EMBL" id="TDK61193.1"/>
    </source>
</evidence>
<dbReference type="GO" id="GO:0003677">
    <property type="term" value="F:DNA binding"/>
    <property type="evidence" value="ECO:0007669"/>
    <property type="project" value="UniProtKB-KW"/>
</dbReference>
<dbReference type="EMBL" id="SMYL01000014">
    <property type="protein sequence ID" value="TDK61193.1"/>
    <property type="molecule type" value="Genomic_DNA"/>
</dbReference>
<dbReference type="PANTHER" id="PTHR42933:SF3">
    <property type="entry name" value="TYPE I RESTRICTION ENZYME MJAVIII METHYLASE SUBUNIT"/>
    <property type="match status" value="1"/>
</dbReference>
<dbReference type="Gene3D" id="3.90.220.20">
    <property type="entry name" value="DNA methylase specificity domains"/>
    <property type="match status" value="1"/>
</dbReference>
<keyword evidence="13" id="KW-1185">Reference proteome</keyword>
<feature type="domain" description="Type I restriction modification DNA specificity" evidence="10">
    <location>
        <begin position="434"/>
        <end position="574"/>
    </location>
</feature>
<keyword evidence="5" id="KW-0808">Transferase</keyword>
<dbReference type="PANTHER" id="PTHR42933">
    <property type="entry name" value="SLR6095 PROTEIN"/>
    <property type="match status" value="1"/>
</dbReference>
<dbReference type="SUPFAM" id="SSF53335">
    <property type="entry name" value="S-adenosyl-L-methionine-dependent methyltransferases"/>
    <property type="match status" value="1"/>
</dbReference>
<evidence type="ECO:0000256" key="8">
    <source>
        <dbReference type="ARBA" id="ARBA00023125"/>
    </source>
</evidence>
<evidence type="ECO:0000256" key="6">
    <source>
        <dbReference type="ARBA" id="ARBA00022691"/>
    </source>
</evidence>
<evidence type="ECO:0000259" key="11">
    <source>
        <dbReference type="Pfam" id="PF02384"/>
    </source>
</evidence>